<reference evidence="2 3" key="1">
    <citation type="submission" date="2020-03" db="EMBL/GenBank/DDBJ databases">
        <title>Dissostichus mawsoni Genome sequencing and assembly.</title>
        <authorList>
            <person name="Park H."/>
        </authorList>
    </citation>
    <scope>NUCLEOTIDE SEQUENCE [LARGE SCALE GENOMIC DNA]</scope>
    <source>
        <strain evidence="2">DM0001</strain>
        <tissue evidence="2">Muscle</tissue>
    </source>
</reference>
<feature type="region of interest" description="Disordered" evidence="1">
    <location>
        <begin position="92"/>
        <end position="111"/>
    </location>
</feature>
<feature type="compositionally biased region" description="Basic and acidic residues" evidence="1">
    <location>
        <begin position="93"/>
        <end position="111"/>
    </location>
</feature>
<dbReference type="Proteomes" id="UP000518266">
    <property type="component" value="Unassembled WGS sequence"/>
</dbReference>
<feature type="region of interest" description="Disordered" evidence="1">
    <location>
        <begin position="11"/>
        <end position="63"/>
    </location>
</feature>
<evidence type="ECO:0000313" key="2">
    <source>
        <dbReference type="EMBL" id="KAF3858191.1"/>
    </source>
</evidence>
<comment type="caution">
    <text evidence="2">The sequence shown here is derived from an EMBL/GenBank/DDBJ whole genome shotgun (WGS) entry which is preliminary data.</text>
</comment>
<protein>
    <submittedName>
        <fullName evidence="2">Uncharacterized protein</fullName>
    </submittedName>
</protein>
<proteinExistence type="predicted"/>
<dbReference type="AlphaFoldDB" id="A0A7J5ZAI8"/>
<organism evidence="2 3">
    <name type="scientific">Dissostichus mawsoni</name>
    <name type="common">Antarctic cod</name>
    <dbReference type="NCBI Taxonomy" id="36200"/>
    <lineage>
        <taxon>Eukaryota</taxon>
        <taxon>Metazoa</taxon>
        <taxon>Chordata</taxon>
        <taxon>Craniata</taxon>
        <taxon>Vertebrata</taxon>
        <taxon>Euteleostomi</taxon>
        <taxon>Actinopterygii</taxon>
        <taxon>Neopterygii</taxon>
        <taxon>Teleostei</taxon>
        <taxon>Neoteleostei</taxon>
        <taxon>Acanthomorphata</taxon>
        <taxon>Eupercaria</taxon>
        <taxon>Perciformes</taxon>
        <taxon>Notothenioidei</taxon>
        <taxon>Nototheniidae</taxon>
        <taxon>Dissostichus</taxon>
    </lineage>
</organism>
<evidence type="ECO:0000256" key="1">
    <source>
        <dbReference type="SAM" id="MobiDB-lite"/>
    </source>
</evidence>
<evidence type="ECO:0000313" key="3">
    <source>
        <dbReference type="Proteomes" id="UP000518266"/>
    </source>
</evidence>
<name>A0A7J5ZAI8_DISMA</name>
<dbReference type="OrthoDB" id="8946556at2759"/>
<keyword evidence="3" id="KW-1185">Reference proteome</keyword>
<sequence length="111" mass="12040">RCYRVVSITADHQSGGSAGHFRSRRGSQLAQRLQPAPRLQSQAPLRPCPRQGRETPGQTTETLPAADCLMLTAERIQAKGSIASCPWKAHSAHSADKGLRGGNREEIVQKV</sequence>
<gene>
    <name evidence="2" type="ORF">F7725_011392</name>
</gene>
<feature type="non-terminal residue" evidence="2">
    <location>
        <position position="1"/>
    </location>
</feature>
<accession>A0A7J5ZAI8</accession>
<dbReference type="EMBL" id="JAAKFY010000004">
    <property type="protein sequence ID" value="KAF3858191.1"/>
    <property type="molecule type" value="Genomic_DNA"/>
</dbReference>